<feature type="region of interest" description="Disordered" evidence="1">
    <location>
        <begin position="323"/>
        <end position="343"/>
    </location>
</feature>
<dbReference type="SUPFAM" id="SSF90002">
    <property type="entry name" value="Hypothetical protein YjiA, C-terminal domain"/>
    <property type="match status" value="1"/>
</dbReference>
<protein>
    <recommendedName>
        <fullName evidence="2">CobW C-terminal domain-containing protein</fullName>
    </recommendedName>
</protein>
<dbReference type="InterPro" id="IPR011629">
    <property type="entry name" value="CobW-like_C"/>
</dbReference>
<dbReference type="Gramene" id="CML318CT">
    <property type="protein sequence ID" value="CML318CT"/>
    <property type="gene ID" value="CML318C"/>
</dbReference>
<dbReference type="eggNOG" id="ENOG502SFB3">
    <property type="taxonomic scope" value="Eukaryota"/>
</dbReference>
<evidence type="ECO:0000313" key="3">
    <source>
        <dbReference type="EMBL" id="BAM80887.1"/>
    </source>
</evidence>
<feature type="compositionally biased region" description="Low complexity" evidence="1">
    <location>
        <begin position="172"/>
        <end position="199"/>
    </location>
</feature>
<evidence type="ECO:0000313" key="4">
    <source>
        <dbReference type="Proteomes" id="UP000007014"/>
    </source>
</evidence>
<feature type="compositionally biased region" description="Low complexity" evidence="1">
    <location>
        <begin position="669"/>
        <end position="744"/>
    </location>
</feature>
<evidence type="ECO:0000259" key="2">
    <source>
        <dbReference type="SMART" id="SM00833"/>
    </source>
</evidence>
<name>M1VDL9_CYAM1</name>
<dbReference type="PANTHER" id="PTHR43603:SF1">
    <property type="entry name" value="ZINC-REGULATED GTPASE METALLOPROTEIN ACTIVATOR 1"/>
    <property type="match status" value="1"/>
</dbReference>
<dbReference type="Gene3D" id="3.40.50.300">
    <property type="entry name" value="P-loop containing nucleotide triphosphate hydrolases"/>
    <property type="match status" value="1"/>
</dbReference>
<organism evidence="3 4">
    <name type="scientific">Cyanidioschyzon merolae (strain NIES-3377 / 10D)</name>
    <name type="common">Unicellular red alga</name>
    <dbReference type="NCBI Taxonomy" id="280699"/>
    <lineage>
        <taxon>Eukaryota</taxon>
        <taxon>Rhodophyta</taxon>
        <taxon>Bangiophyceae</taxon>
        <taxon>Cyanidiales</taxon>
        <taxon>Cyanidiaceae</taxon>
        <taxon>Cyanidioschyzon</taxon>
    </lineage>
</organism>
<dbReference type="InterPro" id="IPR051927">
    <property type="entry name" value="Zn_Chap_cDPG_Synth"/>
</dbReference>
<feature type="region of interest" description="Disordered" evidence="1">
    <location>
        <begin position="420"/>
        <end position="521"/>
    </location>
</feature>
<dbReference type="SMART" id="SM00833">
    <property type="entry name" value="CobW_C"/>
    <property type="match status" value="1"/>
</dbReference>
<feature type="compositionally biased region" description="Low complexity" evidence="1">
    <location>
        <begin position="495"/>
        <end position="507"/>
    </location>
</feature>
<feature type="compositionally biased region" description="Low complexity" evidence="1">
    <location>
        <begin position="329"/>
        <end position="343"/>
    </location>
</feature>
<dbReference type="HOGENOM" id="CLU_261193_0_0_1"/>
<feature type="compositionally biased region" description="Low complexity" evidence="1">
    <location>
        <begin position="1158"/>
        <end position="1167"/>
    </location>
</feature>
<dbReference type="STRING" id="280699.M1VDL9"/>
<feature type="compositionally biased region" description="Polar residues" evidence="1">
    <location>
        <begin position="462"/>
        <end position="479"/>
    </location>
</feature>
<reference evidence="3 4" key="1">
    <citation type="journal article" date="2004" name="Nature">
        <title>Genome sequence of the ultrasmall unicellular red alga Cyanidioschyzon merolae 10D.</title>
        <authorList>
            <person name="Matsuzaki M."/>
            <person name="Misumi O."/>
            <person name="Shin-i T."/>
            <person name="Maruyama S."/>
            <person name="Takahara M."/>
            <person name="Miyagishima S."/>
            <person name="Mori T."/>
            <person name="Nishida K."/>
            <person name="Yagisawa F."/>
            <person name="Nishida K."/>
            <person name="Yoshida Y."/>
            <person name="Nishimura Y."/>
            <person name="Nakao S."/>
            <person name="Kobayashi T."/>
            <person name="Momoyama Y."/>
            <person name="Higashiyama T."/>
            <person name="Minoda A."/>
            <person name="Sano M."/>
            <person name="Nomoto H."/>
            <person name="Oishi K."/>
            <person name="Hayashi H."/>
            <person name="Ohta F."/>
            <person name="Nishizaka S."/>
            <person name="Haga S."/>
            <person name="Miura S."/>
            <person name="Morishita T."/>
            <person name="Kabeya Y."/>
            <person name="Terasawa K."/>
            <person name="Suzuki Y."/>
            <person name="Ishii Y."/>
            <person name="Asakawa S."/>
            <person name="Takano H."/>
            <person name="Ohta N."/>
            <person name="Kuroiwa H."/>
            <person name="Tanaka K."/>
            <person name="Shimizu N."/>
            <person name="Sugano S."/>
            <person name="Sato N."/>
            <person name="Nozaki H."/>
            <person name="Ogasawara N."/>
            <person name="Kohara Y."/>
            <person name="Kuroiwa T."/>
        </authorList>
    </citation>
    <scope>NUCLEOTIDE SEQUENCE [LARGE SCALE GENOMIC DNA]</scope>
    <source>
        <strain evidence="3 4">10D</strain>
    </source>
</reference>
<dbReference type="Pfam" id="PF07683">
    <property type="entry name" value="CobW_C"/>
    <property type="match status" value="1"/>
</dbReference>
<dbReference type="InterPro" id="IPR027417">
    <property type="entry name" value="P-loop_NTPase"/>
</dbReference>
<dbReference type="EMBL" id="AP006494">
    <property type="protein sequence ID" value="BAM80887.1"/>
    <property type="molecule type" value="Genomic_DNA"/>
</dbReference>
<feature type="compositionally biased region" description="Basic and acidic residues" evidence="1">
    <location>
        <begin position="482"/>
        <end position="494"/>
    </location>
</feature>
<dbReference type="GeneID" id="16994716"/>
<feature type="domain" description="CobW C-terminal" evidence="2">
    <location>
        <begin position="787"/>
        <end position="905"/>
    </location>
</feature>
<reference evidence="3 4" key="2">
    <citation type="journal article" date="2007" name="BMC Biol.">
        <title>A 100%-complete sequence reveals unusually simple genomic features in the hot-spring red alga Cyanidioschyzon merolae.</title>
        <authorList>
            <person name="Nozaki H."/>
            <person name="Takano H."/>
            <person name="Misumi O."/>
            <person name="Terasawa K."/>
            <person name="Matsuzaki M."/>
            <person name="Maruyama S."/>
            <person name="Nishida K."/>
            <person name="Yagisawa F."/>
            <person name="Yoshida Y."/>
            <person name="Fujiwara T."/>
            <person name="Takio S."/>
            <person name="Tamura K."/>
            <person name="Chung S.J."/>
            <person name="Nakamura S."/>
            <person name="Kuroiwa H."/>
            <person name="Tanaka K."/>
            <person name="Sato N."/>
            <person name="Kuroiwa T."/>
        </authorList>
    </citation>
    <scope>NUCLEOTIDE SEQUENCE [LARGE SCALE GENOMIC DNA]</scope>
    <source>
        <strain evidence="3 4">10D</strain>
    </source>
</reference>
<dbReference type="KEGG" id="cme:CYME_CML318C"/>
<dbReference type="SUPFAM" id="SSF52540">
    <property type="entry name" value="P-loop containing nucleoside triphosphate hydrolases"/>
    <property type="match status" value="1"/>
</dbReference>
<evidence type="ECO:0000256" key="1">
    <source>
        <dbReference type="SAM" id="MobiDB-lite"/>
    </source>
</evidence>
<dbReference type="PANTHER" id="PTHR43603">
    <property type="entry name" value="COBW DOMAIN-CONTAINING PROTEIN DDB_G0274527"/>
    <property type="match status" value="1"/>
</dbReference>
<feature type="region of interest" description="Disordered" evidence="1">
    <location>
        <begin position="1153"/>
        <end position="1172"/>
    </location>
</feature>
<dbReference type="Proteomes" id="UP000007014">
    <property type="component" value="Chromosome 12"/>
</dbReference>
<dbReference type="RefSeq" id="XP_005536923.1">
    <property type="nucleotide sequence ID" value="XM_005536866.1"/>
</dbReference>
<sequence>MEHLVRKHLEAPAVTQSIGSRRPVRGSALRGARMKVGFTSARRFAANEEDPKSTLMLPMFAPVLQGQVIYAGYLFPQERIVQKRTVLQWSSRVPRTLTPRHARGRAWEVRPIQHRPLTRSSFAAAPVAFNQRSLRRSLHHVALQRNTSTIFAVVLPAFQWSADVTDGGGSDPPDASAEAAAMGAAQRPPQQTSQPTQAAESDTQRRTLRSTPVPTVVLSGLDDIARLRLLGTLLEQLLQRSPQPEERPPRVGVLLPATLATRLGLVWDEDEAGWLVNASLCTESLPSSLCSALIGTHIYFEVLDNCVNQDELGPKIDQLMRRRARTPRASQAQSGSAVQSAADQTVEAAPSPVNLFQVQAAYGVDYLIVCSPEKEEPYAIADSLAHVEWPLQLLALVSVIDAAAAAEVFAPTLRQQETASVAYSPENTAQTSPASERIPTTATGITGGTGLEISHNDADQALATSDTVETSRDGSSPSRGTLLHEKKTASRVEAGDVGAGDNDGASARRPPAMERERGSASNAQADNLVQLLVDQIEYANLVVVYNQQQMPGRETDADVRPMRKSQDASPDPEVRTAPTPSFQNLLRYLRLLNCEAQVILMHANTEWPQTLLERILERPFDPERMLWMPTWRRVLASFAATELTKTSQKYGSALPENRAQSTGKSSAKAGPSVGTSTAAATPATRATVPETSAASASQETTAATASWGAASAPDAGYDPGKAAAPKGPGAATGGSATHPAAPAVSSAAGTARPIWDSRFSNEQFLATLYSGTRPWERGFSTETVRPETSFLYRANRPFHPRRLFDKISDISTFHGVLRSVGKLWLANRMDSFLEWSQVGNNITLKRGQRFLVTLPLEQWPSAPNSQDRMRPLQWDERFGDRCSEIVFLGEDLDAMRIQIVLDECLLRDEELVFTEAWSEFEDPFESLVPNTDSTRAGGKTPPAAQPPSFVERLSSRVAPPWILITGEAKRSEANSEQNERILVPGDVEPLPANEGILAVCGLPGAGKTSLVGALNAHEDLLAWRLEPPGPSTLLQRQRLEAVSEAALASRLESHPRPFRLALETDEPLDGVDAVVCAVDCLRFRSQDHIQQQLVASADTVVFTKSDVVPAERLQQILEHVCGWNPHARVICAPYGRLQPAAIWVRRRNRPWLREAEATTTTTTTTTTAPTHDADSRVLPRLTAQAMQDAAPAGDAHRPAAANRGRLFRRLHLQRTMPIDVAAFMDLLRALEPFTETLYAVGIMRPANAPSPLLLTLDGVYMRIESHAPASIASSLTMDLVLYADGIQAEDLGSFFDRVHAGTLTS</sequence>
<feature type="region of interest" description="Disordered" evidence="1">
    <location>
        <begin position="647"/>
        <end position="744"/>
    </location>
</feature>
<accession>M1VDL9</accession>
<feature type="compositionally biased region" description="Polar residues" evidence="1">
    <location>
        <begin position="420"/>
        <end position="434"/>
    </location>
</feature>
<feature type="region of interest" description="Disordered" evidence="1">
    <location>
        <begin position="927"/>
        <end position="948"/>
    </location>
</feature>
<dbReference type="OrthoDB" id="272672at2759"/>
<proteinExistence type="predicted"/>
<feature type="region of interest" description="Disordered" evidence="1">
    <location>
        <begin position="165"/>
        <end position="211"/>
    </location>
</feature>
<keyword evidence="4" id="KW-1185">Reference proteome</keyword>
<gene>
    <name evidence="3" type="ORF">CYME_CML318C</name>
</gene>
<feature type="compositionally biased region" description="Basic and acidic residues" evidence="1">
    <location>
        <begin position="553"/>
        <end position="566"/>
    </location>
</feature>
<feature type="region of interest" description="Disordered" evidence="1">
    <location>
        <begin position="551"/>
        <end position="579"/>
    </location>
</feature>